<dbReference type="PANTHER" id="PTHR30383">
    <property type="entry name" value="THIOESTERASE 1/PROTEASE 1/LYSOPHOSPHOLIPASE L1"/>
    <property type="match status" value="1"/>
</dbReference>
<dbReference type="InterPro" id="IPR051532">
    <property type="entry name" value="Ester_Hydrolysis_Enzymes"/>
</dbReference>
<dbReference type="Proteomes" id="UP001597368">
    <property type="component" value="Unassembled WGS sequence"/>
</dbReference>
<comment type="caution">
    <text evidence="2">The sequence shown here is derived from an EMBL/GenBank/DDBJ whole genome shotgun (WGS) entry which is preliminary data.</text>
</comment>
<dbReference type="PANTHER" id="PTHR30383:SF5">
    <property type="entry name" value="SGNH HYDROLASE-TYPE ESTERASE DOMAIN-CONTAINING PROTEIN"/>
    <property type="match status" value="1"/>
</dbReference>
<sequence length="269" mass="29211">MKKKIIIGLCLLLAVALAGTGMVGYLTFLRPAEQAPAEVCAHGHRPDARPRVVAAGASMTQGTLGTDWVGSLRAQPEHQEYAFINAGINGNTSADLRRRVEADIVACHPAAVAILIGTNDVRNGVPLDQYRDNLGAIIDHLKSRTTARIALMSLPPLGEDLDTAINRRLAGYNAAIKEIAHRAQVDYLPVHERLADRLRPQGGRQPYAFSFPLAFAVAAQHYLLRRSWDEIARAGGREFLIDHVHLSERGAAVITGLTSHWLSTAANTR</sequence>
<accession>A0ABW4STN3</accession>
<organism evidence="2 3">
    <name type="scientific">Nonomuraea mangrovi</name>
    <dbReference type="NCBI Taxonomy" id="2316207"/>
    <lineage>
        <taxon>Bacteria</taxon>
        <taxon>Bacillati</taxon>
        <taxon>Actinomycetota</taxon>
        <taxon>Actinomycetes</taxon>
        <taxon>Streptosporangiales</taxon>
        <taxon>Streptosporangiaceae</taxon>
        <taxon>Nonomuraea</taxon>
    </lineage>
</organism>
<dbReference type="Pfam" id="PF13472">
    <property type="entry name" value="Lipase_GDSL_2"/>
    <property type="match status" value="1"/>
</dbReference>
<dbReference type="EMBL" id="JBHUFV010000022">
    <property type="protein sequence ID" value="MFD1932960.1"/>
    <property type="molecule type" value="Genomic_DNA"/>
</dbReference>
<protein>
    <submittedName>
        <fullName evidence="2">SGNH/GDSL hydrolase family protein</fullName>
    </submittedName>
</protein>
<keyword evidence="2" id="KW-0378">Hydrolase</keyword>
<dbReference type="RefSeq" id="WP_379572999.1">
    <property type="nucleotide sequence ID" value="NZ_JBHUFV010000022.1"/>
</dbReference>
<dbReference type="SUPFAM" id="SSF52266">
    <property type="entry name" value="SGNH hydrolase"/>
    <property type="match status" value="1"/>
</dbReference>
<dbReference type="GO" id="GO:0016787">
    <property type="term" value="F:hydrolase activity"/>
    <property type="evidence" value="ECO:0007669"/>
    <property type="project" value="UniProtKB-KW"/>
</dbReference>
<feature type="domain" description="SGNH hydrolase-type esterase" evidence="1">
    <location>
        <begin position="55"/>
        <end position="212"/>
    </location>
</feature>
<keyword evidence="3" id="KW-1185">Reference proteome</keyword>
<evidence type="ECO:0000313" key="3">
    <source>
        <dbReference type="Proteomes" id="UP001597368"/>
    </source>
</evidence>
<evidence type="ECO:0000259" key="1">
    <source>
        <dbReference type="Pfam" id="PF13472"/>
    </source>
</evidence>
<dbReference type="Gene3D" id="3.40.50.1110">
    <property type="entry name" value="SGNH hydrolase"/>
    <property type="match status" value="1"/>
</dbReference>
<name>A0ABW4STN3_9ACTN</name>
<evidence type="ECO:0000313" key="2">
    <source>
        <dbReference type="EMBL" id="MFD1932960.1"/>
    </source>
</evidence>
<proteinExistence type="predicted"/>
<dbReference type="InterPro" id="IPR036514">
    <property type="entry name" value="SGNH_hydro_sf"/>
</dbReference>
<dbReference type="InterPro" id="IPR013830">
    <property type="entry name" value="SGNH_hydro"/>
</dbReference>
<reference evidence="3" key="1">
    <citation type="journal article" date="2019" name="Int. J. Syst. Evol. Microbiol.">
        <title>The Global Catalogue of Microorganisms (GCM) 10K type strain sequencing project: providing services to taxonomists for standard genome sequencing and annotation.</title>
        <authorList>
            <consortium name="The Broad Institute Genomics Platform"/>
            <consortium name="The Broad Institute Genome Sequencing Center for Infectious Disease"/>
            <person name="Wu L."/>
            <person name="Ma J."/>
        </authorList>
    </citation>
    <scope>NUCLEOTIDE SEQUENCE [LARGE SCALE GENOMIC DNA]</scope>
    <source>
        <strain evidence="3">ICMP 6774ER</strain>
    </source>
</reference>
<gene>
    <name evidence="2" type="ORF">ACFSKW_15900</name>
</gene>